<organism evidence="1 2">
    <name type="scientific">Streptomyces scopuliridis</name>
    <dbReference type="NCBI Taxonomy" id="452529"/>
    <lineage>
        <taxon>Bacteria</taxon>
        <taxon>Bacillati</taxon>
        <taxon>Actinomycetota</taxon>
        <taxon>Actinomycetes</taxon>
        <taxon>Kitasatosporales</taxon>
        <taxon>Streptomycetaceae</taxon>
        <taxon>Streptomyces</taxon>
    </lineage>
</organism>
<dbReference type="EMBL" id="CP109109">
    <property type="protein sequence ID" value="WSC01710.1"/>
    <property type="molecule type" value="Genomic_DNA"/>
</dbReference>
<evidence type="ECO:0000313" key="1">
    <source>
        <dbReference type="EMBL" id="WSC01710.1"/>
    </source>
</evidence>
<reference evidence="1" key="1">
    <citation type="submission" date="2022-10" db="EMBL/GenBank/DDBJ databases">
        <title>The complete genomes of actinobacterial strains from the NBC collection.</title>
        <authorList>
            <person name="Joergensen T.S."/>
            <person name="Alvarez Arevalo M."/>
            <person name="Sterndorff E.B."/>
            <person name="Faurdal D."/>
            <person name="Vuksanovic O."/>
            <person name="Mourched A.-S."/>
            <person name="Charusanti P."/>
            <person name="Shaw S."/>
            <person name="Blin K."/>
            <person name="Weber T."/>
        </authorList>
    </citation>
    <scope>NUCLEOTIDE SEQUENCE</scope>
    <source>
        <strain evidence="1">NBC 01771</strain>
    </source>
</reference>
<keyword evidence="2" id="KW-1185">Reference proteome</keyword>
<name>A0ACD4ZTB8_9ACTN</name>
<protein>
    <submittedName>
        <fullName evidence="1">Uncharacterized protein</fullName>
    </submittedName>
</protein>
<evidence type="ECO:0000313" key="2">
    <source>
        <dbReference type="Proteomes" id="UP001348369"/>
    </source>
</evidence>
<dbReference type="Proteomes" id="UP001348369">
    <property type="component" value="Chromosome"/>
</dbReference>
<gene>
    <name evidence="1" type="ORF">OG835_35015</name>
</gene>
<accession>A0ACD4ZTB8</accession>
<proteinExistence type="predicted"/>
<sequence>MPDLFRTAATGRRRRAPRGVGSSGERAIRVRMRRLAVIPALASIGLVSVLWPVMPLIESGWPRWTVSGVAVTGVMAASLWAGGRAARTAAGLYHARDEYARVTVQWLGRYEQLAVDGSKQILQRQEQIRRGEPFQEIGPVPAVQAGDPFAAVERALHQQLSDALGALRRPEPVRQQVDVLVHIARRLQTLVTRALDDLSALENEVEDPVLLHGLFQLDHLVTRIRRQGENLAVLGGAVPRRFTQPVPLATVLRTAVAEIEKYPQVRIPALPEGALHGHVAADVTHLLAELVENATLYSPPTAQVLMRAAHVPAGLAVEIEDRALPMSAEKLARMNTRLASPDQYDIAEQLRSGQIGLYVVAQLARRHQITVKLGPSVYGGTLALVILPADLLSRENKAEAKSPAEAAPEVAQTTTAPTAVRATGDARPRPAVVPAATAASASSGHSEPPQPSVSALSQRHSPPRAATGSAHQPEDSTRPRLPQRGSPARPATPAPELDDREAVAPDPGLMARFASGTRRQSARATESGLDES</sequence>